<organism evidence="2">
    <name type="scientific">Tanacetum cinerariifolium</name>
    <name type="common">Dalmatian daisy</name>
    <name type="synonym">Chrysanthemum cinerariifolium</name>
    <dbReference type="NCBI Taxonomy" id="118510"/>
    <lineage>
        <taxon>Eukaryota</taxon>
        <taxon>Viridiplantae</taxon>
        <taxon>Streptophyta</taxon>
        <taxon>Embryophyta</taxon>
        <taxon>Tracheophyta</taxon>
        <taxon>Spermatophyta</taxon>
        <taxon>Magnoliopsida</taxon>
        <taxon>eudicotyledons</taxon>
        <taxon>Gunneridae</taxon>
        <taxon>Pentapetalae</taxon>
        <taxon>asterids</taxon>
        <taxon>campanulids</taxon>
        <taxon>Asterales</taxon>
        <taxon>Asteraceae</taxon>
        <taxon>Asteroideae</taxon>
        <taxon>Anthemideae</taxon>
        <taxon>Anthemidinae</taxon>
        <taxon>Tanacetum</taxon>
    </lineage>
</organism>
<proteinExistence type="predicted"/>
<gene>
    <name evidence="2" type="ORF">Tci_926909</name>
</gene>
<evidence type="ECO:0000256" key="1">
    <source>
        <dbReference type="SAM" id="MobiDB-lite"/>
    </source>
</evidence>
<protein>
    <submittedName>
        <fullName evidence="2">Uncharacterized protein</fullName>
    </submittedName>
</protein>
<feature type="compositionally biased region" description="Basic and acidic residues" evidence="1">
    <location>
        <begin position="1"/>
        <end position="12"/>
    </location>
</feature>
<feature type="compositionally biased region" description="Acidic residues" evidence="1">
    <location>
        <begin position="24"/>
        <end position="33"/>
    </location>
</feature>
<feature type="non-terminal residue" evidence="2">
    <location>
        <position position="55"/>
    </location>
</feature>
<feature type="non-terminal residue" evidence="2">
    <location>
        <position position="1"/>
    </location>
</feature>
<dbReference type="AlphaFoldDB" id="A0A699X957"/>
<dbReference type="EMBL" id="BKCJ011812090">
    <property type="protein sequence ID" value="GFD54940.1"/>
    <property type="molecule type" value="Genomic_DNA"/>
</dbReference>
<sequence>LSPTKPEEELSHTSRPSAPIIEDWVSDFEEESELKDPPQSVPSFAQSSEHVKTPR</sequence>
<feature type="region of interest" description="Disordered" evidence="1">
    <location>
        <begin position="1"/>
        <end position="55"/>
    </location>
</feature>
<accession>A0A699X957</accession>
<reference evidence="2" key="1">
    <citation type="journal article" date="2019" name="Sci. Rep.">
        <title>Draft genome of Tanacetum cinerariifolium, the natural source of mosquito coil.</title>
        <authorList>
            <person name="Yamashiro T."/>
            <person name="Shiraishi A."/>
            <person name="Satake H."/>
            <person name="Nakayama K."/>
        </authorList>
    </citation>
    <scope>NUCLEOTIDE SEQUENCE</scope>
</reference>
<evidence type="ECO:0000313" key="2">
    <source>
        <dbReference type="EMBL" id="GFD54940.1"/>
    </source>
</evidence>
<name>A0A699X957_TANCI</name>
<comment type="caution">
    <text evidence="2">The sequence shown here is derived from an EMBL/GenBank/DDBJ whole genome shotgun (WGS) entry which is preliminary data.</text>
</comment>